<comment type="caution">
    <text evidence="2">The sequence shown here is derived from an EMBL/GenBank/DDBJ whole genome shotgun (WGS) entry which is preliminary data.</text>
</comment>
<gene>
    <name evidence="2" type="ORF">IW256_000477</name>
</gene>
<organism evidence="2 3">
    <name type="scientific">Actinomadura viridis</name>
    <dbReference type="NCBI Taxonomy" id="58110"/>
    <lineage>
        <taxon>Bacteria</taxon>
        <taxon>Bacillati</taxon>
        <taxon>Actinomycetota</taxon>
        <taxon>Actinomycetes</taxon>
        <taxon>Streptosporangiales</taxon>
        <taxon>Thermomonosporaceae</taxon>
        <taxon>Actinomadura</taxon>
    </lineage>
</organism>
<keyword evidence="3" id="KW-1185">Reference proteome</keyword>
<name>A0A931DCJ7_9ACTN</name>
<feature type="domain" description="PPM-type phosphatase" evidence="1">
    <location>
        <begin position="9"/>
        <end position="190"/>
    </location>
</feature>
<evidence type="ECO:0000313" key="2">
    <source>
        <dbReference type="EMBL" id="MBG6086364.1"/>
    </source>
</evidence>
<sequence>MSYASEATPGLVNEDYVVAGPGWAVVLDGATPRPGVDGGCAHGPAWLVRRLGSELASRLAGEDGEPLPDLLAESIQSVREMHGGACDLENRDSPSATVAILRRRDAVEWLVLADSPLVLEDGDGLRVVRDDRVDRLPDYSVEGVRAARNSPGGFWVASTRPEAAYEALTGRARGVRRAALFTDGASRLVERFGLLDWRGLLDLLEGEGPGELIRRTREAERERDGGGARGKRFDDATAVFVRF</sequence>
<dbReference type="RefSeq" id="WP_307828711.1">
    <property type="nucleotide sequence ID" value="NZ_BAABES010000013.1"/>
</dbReference>
<evidence type="ECO:0000259" key="1">
    <source>
        <dbReference type="Pfam" id="PF13672"/>
    </source>
</evidence>
<reference evidence="2" key="1">
    <citation type="submission" date="2020-11" db="EMBL/GenBank/DDBJ databases">
        <title>Sequencing the genomes of 1000 actinobacteria strains.</title>
        <authorList>
            <person name="Klenk H.-P."/>
        </authorList>
    </citation>
    <scope>NUCLEOTIDE SEQUENCE</scope>
    <source>
        <strain evidence="2">DSM 43175</strain>
    </source>
</reference>
<dbReference type="Pfam" id="PF13672">
    <property type="entry name" value="PP2C_2"/>
    <property type="match status" value="1"/>
</dbReference>
<evidence type="ECO:0000313" key="3">
    <source>
        <dbReference type="Proteomes" id="UP000614047"/>
    </source>
</evidence>
<proteinExistence type="predicted"/>
<dbReference type="EMBL" id="JADOUA010000001">
    <property type="protein sequence ID" value="MBG6086364.1"/>
    <property type="molecule type" value="Genomic_DNA"/>
</dbReference>
<accession>A0A931DCJ7</accession>
<dbReference type="InterPro" id="IPR001932">
    <property type="entry name" value="PPM-type_phosphatase-like_dom"/>
</dbReference>
<protein>
    <recommendedName>
        <fullName evidence="1">PPM-type phosphatase domain-containing protein</fullName>
    </recommendedName>
</protein>
<dbReference type="Proteomes" id="UP000614047">
    <property type="component" value="Unassembled WGS sequence"/>
</dbReference>
<dbReference type="AlphaFoldDB" id="A0A931DCJ7"/>